<keyword evidence="2" id="KW-1185">Reference proteome</keyword>
<feature type="non-terminal residue" evidence="1">
    <location>
        <position position="1"/>
    </location>
</feature>
<accession>A0ABT8AFX0</accession>
<gene>
    <name evidence="1" type="ORF">QWZ14_30495</name>
</gene>
<name>A0ABT8AFX0_9PROT</name>
<dbReference type="RefSeq" id="WP_290320842.1">
    <property type="nucleotide sequence ID" value="NZ_JAUFPN010000302.1"/>
</dbReference>
<evidence type="ECO:0000313" key="2">
    <source>
        <dbReference type="Proteomes" id="UP001529369"/>
    </source>
</evidence>
<reference evidence="2" key="1">
    <citation type="journal article" date="2019" name="Int. J. Syst. Evol. Microbiol.">
        <title>The Global Catalogue of Microorganisms (GCM) 10K type strain sequencing project: providing services to taxonomists for standard genome sequencing and annotation.</title>
        <authorList>
            <consortium name="The Broad Institute Genomics Platform"/>
            <consortium name="The Broad Institute Genome Sequencing Center for Infectious Disease"/>
            <person name="Wu L."/>
            <person name="Ma J."/>
        </authorList>
    </citation>
    <scope>NUCLEOTIDE SEQUENCE [LARGE SCALE GENOMIC DNA]</scope>
    <source>
        <strain evidence="2">CECT 7131</strain>
    </source>
</reference>
<organism evidence="1 2">
    <name type="scientific">Paeniroseomonas aquatica</name>
    <dbReference type="NCBI Taxonomy" id="373043"/>
    <lineage>
        <taxon>Bacteria</taxon>
        <taxon>Pseudomonadati</taxon>
        <taxon>Pseudomonadota</taxon>
        <taxon>Alphaproteobacteria</taxon>
        <taxon>Acetobacterales</taxon>
        <taxon>Acetobacteraceae</taxon>
        <taxon>Paeniroseomonas</taxon>
    </lineage>
</organism>
<evidence type="ECO:0000313" key="1">
    <source>
        <dbReference type="EMBL" id="MDN3568727.1"/>
    </source>
</evidence>
<dbReference type="EMBL" id="JAUFPN010000302">
    <property type="protein sequence ID" value="MDN3568727.1"/>
    <property type="molecule type" value="Genomic_DNA"/>
</dbReference>
<proteinExistence type="predicted"/>
<protein>
    <submittedName>
        <fullName evidence="1">Uncharacterized protein</fullName>
    </submittedName>
</protein>
<sequence>PSSLRSTPLAMLAPRGAVRGSAPLRGWPAARGLTCVADDALTVRMVGTKEGPVCSDRTKEDGLSDFCFVYGRIVEEDFMADDFNLVLEHLRHIRADTGAIKDEQKLHGQRLTSIERGLLTFRDEIDGVKERLDRIETRLGLHDPEH</sequence>
<dbReference type="Proteomes" id="UP001529369">
    <property type="component" value="Unassembled WGS sequence"/>
</dbReference>
<comment type="caution">
    <text evidence="1">The sequence shown here is derived from an EMBL/GenBank/DDBJ whole genome shotgun (WGS) entry which is preliminary data.</text>
</comment>